<name>I0IH67_PHYMF</name>
<dbReference type="KEGG" id="phm:PSMK_24460"/>
<dbReference type="EMBL" id="AP012338">
    <property type="protein sequence ID" value="BAM04605.1"/>
    <property type="molecule type" value="Genomic_DNA"/>
</dbReference>
<accession>I0IH67</accession>
<reference evidence="2 3" key="1">
    <citation type="submission" date="2012-02" db="EMBL/GenBank/DDBJ databases">
        <title>Complete genome sequence of Phycisphaera mikurensis NBRC 102666.</title>
        <authorList>
            <person name="Ankai A."/>
            <person name="Hosoyama A."/>
            <person name="Terui Y."/>
            <person name="Sekine M."/>
            <person name="Fukai R."/>
            <person name="Kato Y."/>
            <person name="Nakamura S."/>
            <person name="Yamada-Narita S."/>
            <person name="Kawakoshi A."/>
            <person name="Fukunaga Y."/>
            <person name="Yamazaki S."/>
            <person name="Fujita N."/>
        </authorList>
    </citation>
    <scope>NUCLEOTIDE SEQUENCE [LARGE SCALE GENOMIC DNA]</scope>
    <source>
        <strain evidence="3">NBRC 102666 / KCTC 22515 / FYK2301M01</strain>
    </source>
</reference>
<sequence length="74" mass="7770">MSHHDRPEERTAADDAVFCCAAVVPAPLAPATPVPVGRCDAPASAGRGWRPQRGTGSASARTPDRPNRRQPQAV</sequence>
<evidence type="ECO:0000256" key="1">
    <source>
        <dbReference type="SAM" id="MobiDB-lite"/>
    </source>
</evidence>
<proteinExistence type="predicted"/>
<dbReference type="HOGENOM" id="CLU_2684631_0_0_0"/>
<evidence type="ECO:0000313" key="3">
    <source>
        <dbReference type="Proteomes" id="UP000007881"/>
    </source>
</evidence>
<dbReference type="STRING" id="1142394.PSMK_24460"/>
<evidence type="ECO:0000313" key="2">
    <source>
        <dbReference type="EMBL" id="BAM04605.1"/>
    </source>
</evidence>
<protein>
    <submittedName>
        <fullName evidence="2">Uncharacterized protein</fullName>
    </submittedName>
</protein>
<feature type="region of interest" description="Disordered" evidence="1">
    <location>
        <begin position="28"/>
        <end position="74"/>
    </location>
</feature>
<gene>
    <name evidence="2" type="ordered locus">PSMK_24460</name>
</gene>
<organism evidence="2 3">
    <name type="scientific">Phycisphaera mikurensis (strain NBRC 102666 / KCTC 22515 / FYK2301M01)</name>
    <dbReference type="NCBI Taxonomy" id="1142394"/>
    <lineage>
        <taxon>Bacteria</taxon>
        <taxon>Pseudomonadati</taxon>
        <taxon>Planctomycetota</taxon>
        <taxon>Phycisphaerae</taxon>
        <taxon>Phycisphaerales</taxon>
        <taxon>Phycisphaeraceae</taxon>
        <taxon>Phycisphaera</taxon>
    </lineage>
</organism>
<keyword evidence="3" id="KW-1185">Reference proteome</keyword>
<dbReference type="Proteomes" id="UP000007881">
    <property type="component" value="Chromosome"/>
</dbReference>
<dbReference type="AlphaFoldDB" id="I0IH67"/>